<dbReference type="PANTHER" id="PTHR14388">
    <property type="entry name" value="T CELL-SPECIFIC ADAPTER PROTEIN TSAD"/>
    <property type="match status" value="1"/>
</dbReference>
<dbReference type="OrthoDB" id="10003345at2759"/>
<evidence type="ECO:0000313" key="4">
    <source>
        <dbReference type="Proteomes" id="UP001152622"/>
    </source>
</evidence>
<accession>A0A9Q1EEW3</accession>
<feature type="compositionally biased region" description="Polar residues" evidence="2">
    <location>
        <begin position="98"/>
        <end position="116"/>
    </location>
</feature>
<dbReference type="GO" id="GO:0005737">
    <property type="term" value="C:cytoplasm"/>
    <property type="evidence" value="ECO:0007669"/>
    <property type="project" value="TreeGrafter"/>
</dbReference>
<keyword evidence="1" id="KW-0727">SH2 domain</keyword>
<dbReference type="PANTHER" id="PTHR14388:SF5">
    <property type="entry name" value="SH2 DOMAIN-CONTAINING PROTEIN 4A"/>
    <property type="match status" value="1"/>
</dbReference>
<evidence type="ECO:0000256" key="2">
    <source>
        <dbReference type="SAM" id="MobiDB-lite"/>
    </source>
</evidence>
<feature type="region of interest" description="Disordered" evidence="2">
    <location>
        <begin position="43"/>
        <end position="62"/>
    </location>
</feature>
<evidence type="ECO:0008006" key="5">
    <source>
        <dbReference type="Google" id="ProtNLM"/>
    </source>
</evidence>
<name>A0A9Q1EEW3_SYNKA</name>
<feature type="region of interest" description="Disordered" evidence="2">
    <location>
        <begin position="214"/>
        <end position="334"/>
    </location>
</feature>
<reference evidence="3" key="1">
    <citation type="journal article" date="2023" name="Science">
        <title>Genome structures resolve the early diversification of teleost fishes.</title>
        <authorList>
            <person name="Parey E."/>
            <person name="Louis A."/>
            <person name="Montfort J."/>
            <person name="Bouchez O."/>
            <person name="Roques C."/>
            <person name="Iampietro C."/>
            <person name="Lluch J."/>
            <person name="Castinel A."/>
            <person name="Donnadieu C."/>
            <person name="Desvignes T."/>
            <person name="Floi Bucao C."/>
            <person name="Jouanno E."/>
            <person name="Wen M."/>
            <person name="Mejri S."/>
            <person name="Dirks R."/>
            <person name="Jansen H."/>
            <person name="Henkel C."/>
            <person name="Chen W.J."/>
            <person name="Zahm M."/>
            <person name="Cabau C."/>
            <person name="Klopp C."/>
            <person name="Thompson A.W."/>
            <person name="Robinson-Rechavi M."/>
            <person name="Braasch I."/>
            <person name="Lecointre G."/>
            <person name="Bobe J."/>
            <person name="Postlethwait J.H."/>
            <person name="Berthelot C."/>
            <person name="Roest Crollius H."/>
            <person name="Guiguen Y."/>
        </authorList>
    </citation>
    <scope>NUCLEOTIDE SEQUENCE</scope>
    <source>
        <strain evidence="3">WJC10195</strain>
    </source>
</reference>
<comment type="caution">
    <text evidence="3">The sequence shown here is derived from an EMBL/GenBank/DDBJ whole genome shotgun (WGS) entry which is preliminary data.</text>
</comment>
<feature type="region of interest" description="Disordered" evidence="2">
    <location>
        <begin position="98"/>
        <end position="195"/>
    </location>
</feature>
<feature type="compositionally biased region" description="Gly residues" evidence="2">
    <location>
        <begin position="266"/>
        <end position="281"/>
    </location>
</feature>
<keyword evidence="4" id="KW-1185">Reference proteome</keyword>
<dbReference type="Proteomes" id="UP001152622">
    <property type="component" value="Chromosome 18"/>
</dbReference>
<feature type="compositionally biased region" description="Basic and acidic residues" evidence="2">
    <location>
        <begin position="43"/>
        <end position="52"/>
    </location>
</feature>
<proteinExistence type="predicted"/>
<sequence>MLHQILKDMYIDPDVLEALNEEQKKILFLKMRQEQVRRWTEREEKLEREGSKPKQTKAHSKSVSWLLGRDGDVQVCVIGEADEVRSSKFIYTELRPTKGSNLQSDTRHQSTTVRSSQVKRECPEPENVPSQTSLGIQLQFKGVQPASDMTQPPPLSQNSEDLTSGSHSPPLQIQQSDQQRSSTADPDEVDNSGITTDSLWESGLFYRSHLSRDSAPSISDRLHPPDTQHADPLSNEERLRPQEAHEQGKAGKDIQPVPARQREGAEGAGPNGAGCGGGGDPGLARGRVAQLMKTFGTPRPRQGTLPRPKPAIPTKPPIPTKPAHLQLLTSLSPR</sequence>
<evidence type="ECO:0000313" key="3">
    <source>
        <dbReference type="EMBL" id="KAJ8337451.1"/>
    </source>
</evidence>
<feature type="compositionally biased region" description="Basic and acidic residues" evidence="2">
    <location>
        <begin position="220"/>
        <end position="252"/>
    </location>
</feature>
<dbReference type="EMBL" id="JAINUF010000018">
    <property type="protein sequence ID" value="KAJ8337451.1"/>
    <property type="molecule type" value="Genomic_DNA"/>
</dbReference>
<evidence type="ECO:0000256" key="1">
    <source>
        <dbReference type="ARBA" id="ARBA00022999"/>
    </source>
</evidence>
<protein>
    <recommendedName>
        <fullName evidence="5">SH2 domain containing 4B</fullName>
    </recommendedName>
</protein>
<feature type="compositionally biased region" description="Polar residues" evidence="2">
    <location>
        <begin position="156"/>
        <end position="184"/>
    </location>
</feature>
<gene>
    <name evidence="3" type="ORF">SKAU_G00364170</name>
</gene>
<organism evidence="3 4">
    <name type="scientific">Synaphobranchus kaupii</name>
    <name type="common">Kaup's arrowtooth eel</name>
    <dbReference type="NCBI Taxonomy" id="118154"/>
    <lineage>
        <taxon>Eukaryota</taxon>
        <taxon>Metazoa</taxon>
        <taxon>Chordata</taxon>
        <taxon>Craniata</taxon>
        <taxon>Vertebrata</taxon>
        <taxon>Euteleostomi</taxon>
        <taxon>Actinopterygii</taxon>
        <taxon>Neopterygii</taxon>
        <taxon>Teleostei</taxon>
        <taxon>Anguilliformes</taxon>
        <taxon>Synaphobranchidae</taxon>
        <taxon>Synaphobranchus</taxon>
    </lineage>
</organism>
<dbReference type="AlphaFoldDB" id="A0A9Q1EEW3"/>
<feature type="compositionally biased region" description="Pro residues" evidence="2">
    <location>
        <begin position="307"/>
        <end position="320"/>
    </location>
</feature>